<evidence type="ECO:0000256" key="4">
    <source>
        <dbReference type="SAM" id="Coils"/>
    </source>
</evidence>
<keyword evidence="4" id="KW-0175">Coiled coil</keyword>
<dbReference type="AlphaFoldDB" id="A0A2V3W737"/>
<dbReference type="SMART" id="SM00895">
    <property type="entry name" value="FCD"/>
    <property type="match status" value="1"/>
</dbReference>
<dbReference type="PROSITE" id="PS50949">
    <property type="entry name" value="HTH_GNTR"/>
    <property type="match status" value="1"/>
</dbReference>
<dbReference type="Gene3D" id="1.10.10.10">
    <property type="entry name" value="Winged helix-like DNA-binding domain superfamily/Winged helix DNA-binding domain"/>
    <property type="match status" value="1"/>
</dbReference>
<keyword evidence="7" id="KW-1185">Reference proteome</keyword>
<name>A0A2V3W737_9BACI</name>
<dbReference type="PANTHER" id="PTHR43537:SF24">
    <property type="entry name" value="GLUCONATE OPERON TRANSCRIPTIONAL REPRESSOR"/>
    <property type="match status" value="1"/>
</dbReference>
<feature type="coiled-coil region" evidence="4">
    <location>
        <begin position="175"/>
        <end position="222"/>
    </location>
</feature>
<evidence type="ECO:0000256" key="1">
    <source>
        <dbReference type="ARBA" id="ARBA00023015"/>
    </source>
</evidence>
<dbReference type="InterPro" id="IPR008920">
    <property type="entry name" value="TF_FadR/GntR_C"/>
</dbReference>
<sequence>MKEYKTKRAMIYDVLKQEIYDGVYKPGEKLTISKLAKRFGSSDIPVREAINQLQSDNLAIVKPHIGAFVAPLSLKDIKNIFEVRVEIEALATRLATNNMNKEEIEKLQHLIDESYKALERHDFDKLESLNIDFHMGIYRQSNNDILVQLIQDLWKNGNRYGSIFKKNDKHNILSLKEHEETIRYLQEKNALKAEEAMLKHTSRVMEEVLELIKKDIKQIEEKLK</sequence>
<dbReference type="InterPro" id="IPR011711">
    <property type="entry name" value="GntR_C"/>
</dbReference>
<dbReference type="InterPro" id="IPR036390">
    <property type="entry name" value="WH_DNA-bd_sf"/>
</dbReference>
<dbReference type="PANTHER" id="PTHR43537">
    <property type="entry name" value="TRANSCRIPTIONAL REGULATOR, GNTR FAMILY"/>
    <property type="match status" value="1"/>
</dbReference>
<evidence type="ECO:0000259" key="5">
    <source>
        <dbReference type="PROSITE" id="PS50949"/>
    </source>
</evidence>
<dbReference type="Pfam" id="PF00392">
    <property type="entry name" value="GntR"/>
    <property type="match status" value="1"/>
</dbReference>
<evidence type="ECO:0000256" key="3">
    <source>
        <dbReference type="ARBA" id="ARBA00023163"/>
    </source>
</evidence>
<dbReference type="InterPro" id="IPR036388">
    <property type="entry name" value="WH-like_DNA-bd_sf"/>
</dbReference>
<gene>
    <name evidence="6" type="ORF">DFR56_10182</name>
</gene>
<evidence type="ECO:0000313" key="6">
    <source>
        <dbReference type="EMBL" id="PXW90173.1"/>
    </source>
</evidence>
<dbReference type="RefSeq" id="WP_110393450.1">
    <property type="nucleotide sequence ID" value="NZ_JADIJL010000002.1"/>
</dbReference>
<proteinExistence type="predicted"/>
<dbReference type="GO" id="GO:0003677">
    <property type="term" value="F:DNA binding"/>
    <property type="evidence" value="ECO:0007669"/>
    <property type="project" value="UniProtKB-KW"/>
</dbReference>
<dbReference type="Pfam" id="PF07729">
    <property type="entry name" value="FCD"/>
    <property type="match status" value="1"/>
</dbReference>
<keyword evidence="3" id="KW-0804">Transcription</keyword>
<evidence type="ECO:0000256" key="2">
    <source>
        <dbReference type="ARBA" id="ARBA00023125"/>
    </source>
</evidence>
<keyword evidence="1" id="KW-0805">Transcription regulation</keyword>
<dbReference type="Gene3D" id="1.20.120.530">
    <property type="entry name" value="GntR ligand-binding domain-like"/>
    <property type="match status" value="1"/>
</dbReference>
<comment type="caution">
    <text evidence="6">The sequence shown here is derived from an EMBL/GenBank/DDBJ whole genome shotgun (WGS) entry which is preliminary data.</text>
</comment>
<keyword evidence="2" id="KW-0238">DNA-binding</keyword>
<dbReference type="SUPFAM" id="SSF48008">
    <property type="entry name" value="GntR ligand-binding domain-like"/>
    <property type="match status" value="1"/>
</dbReference>
<accession>A0A2V3W737</accession>
<dbReference type="InterPro" id="IPR000524">
    <property type="entry name" value="Tscrpt_reg_HTH_GntR"/>
</dbReference>
<feature type="domain" description="HTH gntR-type" evidence="5">
    <location>
        <begin position="5"/>
        <end position="72"/>
    </location>
</feature>
<organism evidence="6 7">
    <name type="scientific">Pseudogracilibacillus auburnensis</name>
    <dbReference type="NCBI Taxonomy" id="1494959"/>
    <lineage>
        <taxon>Bacteria</taxon>
        <taxon>Bacillati</taxon>
        <taxon>Bacillota</taxon>
        <taxon>Bacilli</taxon>
        <taxon>Bacillales</taxon>
        <taxon>Bacillaceae</taxon>
        <taxon>Pseudogracilibacillus</taxon>
    </lineage>
</organism>
<reference evidence="6 7" key="1">
    <citation type="submission" date="2018-05" db="EMBL/GenBank/DDBJ databases">
        <title>Genomic Encyclopedia of Type Strains, Phase IV (KMG-IV): sequencing the most valuable type-strain genomes for metagenomic binning, comparative biology and taxonomic classification.</title>
        <authorList>
            <person name="Goeker M."/>
        </authorList>
    </citation>
    <scope>NUCLEOTIDE SEQUENCE [LARGE SCALE GENOMIC DNA]</scope>
    <source>
        <strain evidence="6 7">DSM 28556</strain>
    </source>
</reference>
<evidence type="ECO:0000313" key="7">
    <source>
        <dbReference type="Proteomes" id="UP000247978"/>
    </source>
</evidence>
<protein>
    <submittedName>
        <fullName evidence="6">GntR family transcriptional regulator</fullName>
    </submittedName>
</protein>
<dbReference type="GO" id="GO:0003700">
    <property type="term" value="F:DNA-binding transcription factor activity"/>
    <property type="evidence" value="ECO:0007669"/>
    <property type="project" value="InterPro"/>
</dbReference>
<dbReference type="SUPFAM" id="SSF46785">
    <property type="entry name" value="Winged helix' DNA-binding domain"/>
    <property type="match status" value="1"/>
</dbReference>
<dbReference type="OrthoDB" id="114741at2"/>
<dbReference type="EMBL" id="QJJQ01000001">
    <property type="protein sequence ID" value="PXW90173.1"/>
    <property type="molecule type" value="Genomic_DNA"/>
</dbReference>
<dbReference type="Proteomes" id="UP000247978">
    <property type="component" value="Unassembled WGS sequence"/>
</dbReference>
<dbReference type="CDD" id="cd07377">
    <property type="entry name" value="WHTH_GntR"/>
    <property type="match status" value="1"/>
</dbReference>
<dbReference type="SMART" id="SM00345">
    <property type="entry name" value="HTH_GNTR"/>
    <property type="match status" value="1"/>
</dbReference>